<evidence type="ECO:0000256" key="2">
    <source>
        <dbReference type="ARBA" id="ARBA00022695"/>
    </source>
</evidence>
<dbReference type="Pfam" id="PF00680">
    <property type="entry name" value="RdRP_1"/>
    <property type="match status" value="1"/>
</dbReference>
<accession>A0AAN0N7Y8</accession>
<dbReference type="SUPFAM" id="SSF56672">
    <property type="entry name" value="DNA/RNA polymerases"/>
    <property type="match status" value="1"/>
</dbReference>
<dbReference type="InterPro" id="IPR001795">
    <property type="entry name" value="RNA-dir_pol_luteovirus"/>
</dbReference>
<keyword evidence="2" id="KW-0548">Nucleotidyltransferase</keyword>
<keyword evidence="1" id="KW-0808">Transferase</keyword>
<dbReference type="GO" id="GO:0006351">
    <property type="term" value="P:DNA-templated transcription"/>
    <property type="evidence" value="ECO:0007669"/>
    <property type="project" value="InterPro"/>
</dbReference>
<protein>
    <recommendedName>
        <fullName evidence="6">RNA-directed RNA polymerase C-terminal domain-containing protein</fullName>
    </recommendedName>
</protein>
<dbReference type="InterPro" id="IPR001205">
    <property type="entry name" value="RNA-dir_pol_C"/>
</dbReference>
<feature type="domain" description="RNA-directed RNA polymerase C-terminal" evidence="6">
    <location>
        <begin position="20"/>
        <end position="219"/>
    </location>
</feature>
<name>A0AAN0N7Y8_9VIRU</name>
<sequence>MDRLQDLSKGKIVSDPIKLFVKQEPHKISKIREGRLRLISAISLVDQVVDRVLFGRLQQRALEVVGRTPCMVGWSPASAGGYRTMRARLRGEVLCADKSAWDWTVVGWQTDLLLELVLALAETDDARWKIAVRTRFQALFEDALFQFSDGQQVEQQCKGIMKSGWFLTILANSVWQIALHFVVQRERGLSPWDHVPYAMGDDTVQEVPDQLDDYLERLGRYCVLKPKVVQDIEFCGFEMTESWVRPCYQSKHRFLLRHLDEATAADTLESYQYLYAFDESGFRDQIRQVLQTRDPTRLRSVRYLQRWVDGLVT</sequence>
<dbReference type="GO" id="GO:0003723">
    <property type="term" value="F:RNA binding"/>
    <property type="evidence" value="ECO:0007669"/>
    <property type="project" value="InterPro"/>
</dbReference>
<dbReference type="EMBL" id="PP415848">
    <property type="protein sequence ID" value="WZL61403.1"/>
    <property type="molecule type" value="Genomic_RNA"/>
</dbReference>
<evidence type="ECO:0000256" key="3">
    <source>
        <dbReference type="ARBA" id="ARBA00022741"/>
    </source>
</evidence>
<evidence type="ECO:0000256" key="5">
    <source>
        <dbReference type="ARBA" id="ARBA00048744"/>
    </source>
</evidence>
<proteinExistence type="predicted"/>
<keyword evidence="4" id="KW-0693">Viral RNA replication</keyword>
<dbReference type="GO" id="GO:0000166">
    <property type="term" value="F:nucleotide binding"/>
    <property type="evidence" value="ECO:0007669"/>
    <property type="project" value="UniProtKB-KW"/>
</dbReference>
<comment type="catalytic activity">
    <reaction evidence="5">
        <text>RNA(n) + a ribonucleoside 5'-triphosphate = RNA(n+1) + diphosphate</text>
        <dbReference type="Rhea" id="RHEA:21248"/>
        <dbReference type="Rhea" id="RHEA-COMP:14527"/>
        <dbReference type="Rhea" id="RHEA-COMP:17342"/>
        <dbReference type="ChEBI" id="CHEBI:33019"/>
        <dbReference type="ChEBI" id="CHEBI:61557"/>
        <dbReference type="ChEBI" id="CHEBI:140395"/>
        <dbReference type="EC" id="2.7.7.48"/>
    </reaction>
</comment>
<keyword evidence="3" id="KW-0547">Nucleotide-binding</keyword>
<reference evidence="7" key="1">
    <citation type="submission" date="2024-02" db="EMBL/GenBank/DDBJ databases">
        <authorList>
            <person name="Martyn C."/>
            <person name="Kistler A.L."/>
        </authorList>
    </citation>
    <scope>NUCLEOTIDE SEQUENCE</scope>
    <source>
        <strain evidence="7">CA025</strain>
    </source>
</reference>
<organism evidence="7">
    <name type="scientific">Notleys Landing virus</name>
    <dbReference type="NCBI Taxonomy" id="3139877"/>
    <lineage>
        <taxon>Viruses</taxon>
        <taxon>Riboviria</taxon>
    </lineage>
</organism>
<dbReference type="PRINTS" id="PR00914">
    <property type="entry name" value="LVIRUSRNAPOL"/>
</dbReference>
<evidence type="ECO:0000256" key="1">
    <source>
        <dbReference type="ARBA" id="ARBA00022679"/>
    </source>
</evidence>
<evidence type="ECO:0000256" key="4">
    <source>
        <dbReference type="ARBA" id="ARBA00022953"/>
    </source>
</evidence>
<evidence type="ECO:0000259" key="6">
    <source>
        <dbReference type="Pfam" id="PF00680"/>
    </source>
</evidence>
<dbReference type="GO" id="GO:0003968">
    <property type="term" value="F:RNA-directed RNA polymerase activity"/>
    <property type="evidence" value="ECO:0007669"/>
    <property type="project" value="UniProtKB-EC"/>
</dbReference>
<dbReference type="InterPro" id="IPR043502">
    <property type="entry name" value="DNA/RNA_pol_sf"/>
</dbReference>
<evidence type="ECO:0000313" key="7">
    <source>
        <dbReference type="EMBL" id="WZL61403.1"/>
    </source>
</evidence>